<dbReference type="Pfam" id="PF00037">
    <property type="entry name" value="Fer4"/>
    <property type="match status" value="1"/>
</dbReference>
<proteinExistence type="predicted"/>
<evidence type="ECO:0000256" key="3">
    <source>
        <dbReference type="ARBA" id="ARBA00023014"/>
    </source>
</evidence>
<evidence type="ECO:0000313" key="5">
    <source>
        <dbReference type="EMBL" id="CAB3288637.1"/>
    </source>
</evidence>
<accession>A0A8D6SUN1</accession>
<dbReference type="PROSITE" id="PS51379">
    <property type="entry name" value="4FE4S_FER_2"/>
    <property type="match status" value="1"/>
</dbReference>
<dbReference type="GeneID" id="65883631"/>
<protein>
    <submittedName>
        <fullName evidence="5">Coenzyme F420-dependent oxidoreductase</fullName>
    </submittedName>
</protein>
<gene>
    <name evidence="5" type="ORF">MLAUSG7_0824</name>
</gene>
<organism evidence="5 6">
    <name type="scientific">Methanocaldococcus lauensis</name>
    <dbReference type="NCBI Taxonomy" id="2546128"/>
    <lineage>
        <taxon>Archaea</taxon>
        <taxon>Methanobacteriati</taxon>
        <taxon>Methanobacteriota</taxon>
        <taxon>Methanomada group</taxon>
        <taxon>Methanococci</taxon>
        <taxon>Methanococcales</taxon>
        <taxon>Methanocaldococcaceae</taxon>
        <taxon>Methanocaldococcus</taxon>
    </lineage>
</organism>
<dbReference type="InterPro" id="IPR007525">
    <property type="entry name" value="FrhB_FdhB_C"/>
</dbReference>
<evidence type="ECO:0000313" key="6">
    <source>
        <dbReference type="Proteomes" id="UP000679213"/>
    </source>
</evidence>
<dbReference type="RefSeq" id="WP_214400669.1">
    <property type="nucleotide sequence ID" value="NZ_LR792632.1"/>
</dbReference>
<dbReference type="InterPro" id="IPR017900">
    <property type="entry name" value="4Fe4S_Fe_S_CS"/>
</dbReference>
<keyword evidence="3" id="KW-0411">Iron-sulfur</keyword>
<keyword evidence="1" id="KW-0479">Metal-binding</keyword>
<dbReference type="PANTHER" id="PTHR31332:SF0">
    <property type="entry name" value="7-HYDROXYMETHYL CHLOROPHYLL A REDUCTASE, CHLOROPLASTIC"/>
    <property type="match status" value="1"/>
</dbReference>
<dbReference type="Gene3D" id="3.30.70.20">
    <property type="match status" value="1"/>
</dbReference>
<dbReference type="PROSITE" id="PS00198">
    <property type="entry name" value="4FE4S_FER_1"/>
    <property type="match status" value="1"/>
</dbReference>
<dbReference type="KEGG" id="mesg:MLAUSG7_0824"/>
<dbReference type="GO" id="GO:0046872">
    <property type="term" value="F:metal ion binding"/>
    <property type="evidence" value="ECO:0007669"/>
    <property type="project" value="UniProtKB-KW"/>
</dbReference>
<dbReference type="PANTHER" id="PTHR31332">
    <property type="entry name" value="7-HYDROXYMETHYL CHLOROPHYLL A REDUCTASE, CHLOROPLASTIC"/>
    <property type="match status" value="1"/>
</dbReference>
<evidence type="ECO:0000259" key="4">
    <source>
        <dbReference type="PROSITE" id="PS51379"/>
    </source>
</evidence>
<keyword evidence="2" id="KW-0408">Iron</keyword>
<sequence length="362" mass="40179">MKSYKNLKEEVWDTNRCSGCGACVAVCPVNNLYFVEESPVKFECDECSCILIPTDITTEHPISAEFCKTVVYDVPCGSCYDACPRIKKSSVPKKDGLGNILKAVKAKSLIEIKNAQNGGVVTAILANAFEEGLIDGAIVMIDDKFTLEPTSYLSLSKEDVIKAAGSKYLWKGPILKSLKTAVMEKKLKKLAVVGTPCVINAITQIMASADNDLLKPFKNAIRLKIAIFCFETYDYNKMIKKLKSEGIEPWEIRKMDIESGKLKIKLINGDVVEYKLKDLEDLMRSGCKVCGDFTGLTSDISVGNVGSEEGYSTVLIRNKWGEGFFKRAVYNGYLTYDEDVDLEAVKKLSELKKSRVKNKNKN</sequence>
<dbReference type="GO" id="GO:0052592">
    <property type="term" value="F:oxidoreductase activity, acting on CH or CH2 groups, with an iron-sulfur protein as acceptor"/>
    <property type="evidence" value="ECO:0007669"/>
    <property type="project" value="TreeGrafter"/>
</dbReference>
<dbReference type="Pfam" id="PF04422">
    <property type="entry name" value="FrhB_FdhB_N"/>
    <property type="match status" value="1"/>
</dbReference>
<dbReference type="InterPro" id="IPR017896">
    <property type="entry name" value="4Fe4S_Fe-S-bd"/>
</dbReference>
<feature type="domain" description="4Fe-4S ferredoxin-type" evidence="4">
    <location>
        <begin position="8"/>
        <end position="37"/>
    </location>
</feature>
<reference evidence="5 6" key="1">
    <citation type="submission" date="2020-04" db="EMBL/GenBank/DDBJ databases">
        <authorList>
            <consortium name="Genoscope - CEA"/>
            <person name="William W."/>
        </authorList>
    </citation>
    <scope>NUCLEOTIDE SEQUENCE [LARGE SCALE GENOMIC DNA]</scope>
    <source>
        <strain evidence="5 6">SG7</strain>
    </source>
</reference>
<keyword evidence="6" id="KW-1185">Reference proteome</keyword>
<dbReference type="AlphaFoldDB" id="A0A8D6SUN1"/>
<evidence type="ECO:0000256" key="1">
    <source>
        <dbReference type="ARBA" id="ARBA00022723"/>
    </source>
</evidence>
<dbReference type="InterPro" id="IPR045220">
    <property type="entry name" value="FRHB/FDHB/HCAR-like"/>
</dbReference>
<dbReference type="InterPro" id="IPR007516">
    <property type="entry name" value="Co_F420_Hydgase/DH_bsu_N"/>
</dbReference>
<evidence type="ECO:0000256" key="2">
    <source>
        <dbReference type="ARBA" id="ARBA00023004"/>
    </source>
</evidence>
<name>A0A8D6SUN1_9EURY</name>
<dbReference type="Pfam" id="PF04432">
    <property type="entry name" value="FrhB_FdhB_C"/>
    <property type="match status" value="1"/>
</dbReference>
<dbReference type="Proteomes" id="UP000679213">
    <property type="component" value="Chromosome I"/>
</dbReference>
<dbReference type="GO" id="GO:0051536">
    <property type="term" value="F:iron-sulfur cluster binding"/>
    <property type="evidence" value="ECO:0007669"/>
    <property type="project" value="UniProtKB-KW"/>
</dbReference>
<dbReference type="SUPFAM" id="SSF54862">
    <property type="entry name" value="4Fe-4S ferredoxins"/>
    <property type="match status" value="1"/>
</dbReference>
<dbReference type="EMBL" id="LR792632">
    <property type="protein sequence ID" value="CAB3288637.1"/>
    <property type="molecule type" value="Genomic_DNA"/>
</dbReference>